<evidence type="ECO:0008006" key="6">
    <source>
        <dbReference type="Google" id="ProtNLM"/>
    </source>
</evidence>
<dbReference type="GO" id="GO:0008474">
    <property type="term" value="F:palmitoyl-(protein) hydrolase activity"/>
    <property type="evidence" value="ECO:0007669"/>
    <property type="project" value="TreeGrafter"/>
</dbReference>
<dbReference type="GO" id="GO:0008236">
    <property type="term" value="F:serine-type peptidase activity"/>
    <property type="evidence" value="ECO:0007669"/>
    <property type="project" value="InterPro"/>
</dbReference>
<feature type="domain" description="Phospholipase/carboxylesterase/thioesterase" evidence="3">
    <location>
        <begin position="26"/>
        <end position="172"/>
    </location>
</feature>
<accession>A0A9P7SWN5</accession>
<dbReference type="OrthoDB" id="2418081at2759"/>
<evidence type="ECO:0000313" key="4">
    <source>
        <dbReference type="EMBL" id="KAG6005841.1"/>
    </source>
</evidence>
<dbReference type="Gene3D" id="3.40.50.1820">
    <property type="entry name" value="alpha/beta hydrolase"/>
    <property type="match status" value="1"/>
</dbReference>
<name>A0A9P7SWN5_9HYPO</name>
<dbReference type="Pfam" id="PF00326">
    <property type="entry name" value="Peptidase_S9"/>
    <property type="match status" value="1"/>
</dbReference>
<sequence length="320" mass="35166">MEHTHTLPSRTPKGEFPPPVIIPPLQQPHQHTIIFLHGRGSNAAKFHGPLLQTLLDEHQKTLRDAFPTTRFVFPTAPMSRATKYARMLIHQWFDGSGEWERAAARGGMRPTMEYMGRLVRREIQILGGHARGVVLAGLSQGCATALMSVLLRVWGGEPLGAVVGLCGYMPICSHLLAVFDGAFGQEHAAEDGGSVRDEGEEDVFERGEDENLTARSPAQRVLDALLDETELLGDVDEPLCSGLGSVPSTPVFLGHGTLDPQVPVSQAFLAARLLRKMGMAVELRTYEGLGHWYGREMLCHMVSFLHRHLTRKGSTIWGGK</sequence>
<reference evidence="4" key="1">
    <citation type="journal article" date="2020" name="bioRxiv">
        <title>Whole genome comparisons of ergot fungi reveals the divergence and evolution of species within the genus Claviceps are the result of varying mechanisms driving genome evolution and host range expansion.</title>
        <authorList>
            <person name="Wyka S.A."/>
            <person name="Mondo S.J."/>
            <person name="Liu M."/>
            <person name="Dettman J."/>
            <person name="Nalam V."/>
            <person name="Broders K.D."/>
        </authorList>
    </citation>
    <scope>NUCLEOTIDE SEQUENCE</scope>
    <source>
        <strain evidence="4">CCC 602</strain>
    </source>
</reference>
<dbReference type="AlphaFoldDB" id="A0A9P7SWN5"/>
<dbReference type="SUPFAM" id="SSF53474">
    <property type="entry name" value="alpha/beta-Hydrolases"/>
    <property type="match status" value="1"/>
</dbReference>
<dbReference type="GO" id="GO:0005737">
    <property type="term" value="C:cytoplasm"/>
    <property type="evidence" value="ECO:0007669"/>
    <property type="project" value="TreeGrafter"/>
</dbReference>
<comment type="caution">
    <text evidence="4">The sequence shown here is derived from an EMBL/GenBank/DDBJ whole genome shotgun (WGS) entry which is preliminary data.</text>
</comment>
<dbReference type="EMBL" id="SRPW01001158">
    <property type="protein sequence ID" value="KAG6005841.1"/>
    <property type="molecule type" value="Genomic_DNA"/>
</dbReference>
<evidence type="ECO:0000259" key="3">
    <source>
        <dbReference type="Pfam" id="PF02230"/>
    </source>
</evidence>
<evidence type="ECO:0000256" key="1">
    <source>
        <dbReference type="ARBA" id="ARBA00006499"/>
    </source>
</evidence>
<proteinExistence type="inferred from homology"/>
<feature type="domain" description="Peptidase S9 prolyl oligopeptidase catalytic" evidence="2">
    <location>
        <begin position="248"/>
        <end position="309"/>
    </location>
</feature>
<dbReference type="GO" id="GO:0006508">
    <property type="term" value="P:proteolysis"/>
    <property type="evidence" value="ECO:0007669"/>
    <property type="project" value="InterPro"/>
</dbReference>
<evidence type="ECO:0000259" key="2">
    <source>
        <dbReference type="Pfam" id="PF00326"/>
    </source>
</evidence>
<protein>
    <recommendedName>
        <fullName evidence="6">Phospholipase/carboxylesterase/thioesterase domain-containing protein</fullName>
    </recommendedName>
</protein>
<dbReference type="InterPro" id="IPR001375">
    <property type="entry name" value="Peptidase_S9_cat"/>
</dbReference>
<gene>
    <name evidence="4" type="ORF">E4U43_000537</name>
</gene>
<dbReference type="Proteomes" id="UP000748025">
    <property type="component" value="Unassembled WGS sequence"/>
</dbReference>
<organism evidence="4 5">
    <name type="scientific">Claviceps pusilla</name>
    <dbReference type="NCBI Taxonomy" id="123648"/>
    <lineage>
        <taxon>Eukaryota</taxon>
        <taxon>Fungi</taxon>
        <taxon>Dikarya</taxon>
        <taxon>Ascomycota</taxon>
        <taxon>Pezizomycotina</taxon>
        <taxon>Sordariomycetes</taxon>
        <taxon>Hypocreomycetidae</taxon>
        <taxon>Hypocreales</taxon>
        <taxon>Clavicipitaceae</taxon>
        <taxon>Claviceps</taxon>
    </lineage>
</organism>
<dbReference type="InterPro" id="IPR003140">
    <property type="entry name" value="PLipase/COase/thioEstase"/>
</dbReference>
<dbReference type="InterPro" id="IPR050565">
    <property type="entry name" value="LYPA1-2/EST-like"/>
</dbReference>
<dbReference type="Pfam" id="PF02230">
    <property type="entry name" value="Abhydrolase_2"/>
    <property type="match status" value="1"/>
</dbReference>
<keyword evidence="5" id="KW-1185">Reference proteome</keyword>
<dbReference type="InterPro" id="IPR029058">
    <property type="entry name" value="AB_hydrolase_fold"/>
</dbReference>
<dbReference type="PANTHER" id="PTHR10655:SF64">
    <property type="entry name" value="PHOSPHOLIPASE_CARBOXYLESTERASE_THIOESTERASE DOMAIN-CONTAINING PROTEIN"/>
    <property type="match status" value="1"/>
</dbReference>
<dbReference type="GO" id="GO:0052689">
    <property type="term" value="F:carboxylic ester hydrolase activity"/>
    <property type="evidence" value="ECO:0007669"/>
    <property type="project" value="TreeGrafter"/>
</dbReference>
<evidence type="ECO:0000313" key="5">
    <source>
        <dbReference type="Proteomes" id="UP000748025"/>
    </source>
</evidence>
<dbReference type="PANTHER" id="PTHR10655">
    <property type="entry name" value="LYSOPHOSPHOLIPASE-RELATED"/>
    <property type="match status" value="1"/>
</dbReference>
<comment type="similarity">
    <text evidence="1">Belongs to the AB hydrolase superfamily. AB hydrolase 2 family.</text>
</comment>